<dbReference type="Proteomes" id="UP000077066">
    <property type="component" value="Unassembled WGS sequence"/>
</dbReference>
<keyword evidence="3" id="KW-1185">Reference proteome</keyword>
<dbReference type="GO" id="GO:0008962">
    <property type="term" value="F:phosphatidylglycerophosphatase activity"/>
    <property type="evidence" value="ECO:0007669"/>
    <property type="project" value="InterPro"/>
</dbReference>
<organism evidence="2 3">
    <name type="scientific">Methanobrevibacter filiformis</name>
    <dbReference type="NCBI Taxonomy" id="55758"/>
    <lineage>
        <taxon>Archaea</taxon>
        <taxon>Methanobacteriati</taxon>
        <taxon>Methanobacteriota</taxon>
        <taxon>Methanomada group</taxon>
        <taxon>Methanobacteria</taxon>
        <taxon>Methanobacteriales</taxon>
        <taxon>Methanobacteriaceae</taxon>
        <taxon>Methanobrevibacter</taxon>
    </lineage>
</organism>
<dbReference type="STRING" id="55758.MBFIL_19590"/>
<feature type="domain" description="YutG/PgpA" evidence="1">
    <location>
        <begin position="300"/>
        <end position="388"/>
    </location>
</feature>
<protein>
    <submittedName>
        <fullName evidence="2">Phosphatidylglycerophosphatase A</fullName>
    </submittedName>
</protein>
<comment type="caution">
    <text evidence="2">The sequence shown here is derived from an EMBL/GenBank/DDBJ whole genome shotgun (WGS) entry which is preliminary data.</text>
</comment>
<dbReference type="SUPFAM" id="SSF101307">
    <property type="entry name" value="YutG-like"/>
    <property type="match status" value="1"/>
</dbReference>
<dbReference type="PATRIC" id="fig|55758.3.peg.2180"/>
<name>A0A165YUJ5_9EURY</name>
<evidence type="ECO:0000313" key="3">
    <source>
        <dbReference type="Proteomes" id="UP000077066"/>
    </source>
</evidence>
<dbReference type="AlphaFoldDB" id="A0A165YUJ5"/>
<dbReference type="CDD" id="cd06971">
    <property type="entry name" value="PgpA"/>
    <property type="match status" value="1"/>
</dbReference>
<dbReference type="EMBL" id="LWMT01000295">
    <property type="protein sequence ID" value="KZX09884.1"/>
    <property type="molecule type" value="Genomic_DNA"/>
</dbReference>
<dbReference type="RefSeq" id="WP_245637492.1">
    <property type="nucleotide sequence ID" value="NZ_LWMT01000295.1"/>
</dbReference>
<dbReference type="NCBIfam" id="TIGR03161">
    <property type="entry name" value="ribazole_CobZ"/>
    <property type="match status" value="1"/>
</dbReference>
<gene>
    <name evidence="2" type="ORF">MBFIL_19590</name>
</gene>
<dbReference type="InterPro" id="IPR007686">
    <property type="entry name" value="YutG/PgpA"/>
</dbReference>
<reference evidence="2 3" key="1">
    <citation type="submission" date="2016-04" db="EMBL/GenBank/DDBJ databases">
        <title>Genome sequence of Methanobrevibacter filiformis DSM 11501.</title>
        <authorList>
            <person name="Poehlein A."/>
            <person name="Seedorf H."/>
            <person name="Daniel R."/>
        </authorList>
    </citation>
    <scope>NUCLEOTIDE SEQUENCE [LARGE SCALE GENOMIC DNA]</scope>
    <source>
        <strain evidence="2 3">DSM 11501</strain>
    </source>
</reference>
<evidence type="ECO:0000259" key="1">
    <source>
        <dbReference type="Pfam" id="PF04608"/>
    </source>
</evidence>
<dbReference type="InterPro" id="IPR017577">
    <property type="entry name" value="Ribazole_CobZ"/>
</dbReference>
<sequence>MNIYKGKNEDNELFNNIQYYGDSKVFYITNPGYFFTMSDLSISNGIDLVKNIVIFSDEQNELDKMDLNSYKNEINKLCEKNKRINGTYIADIFKTSDYFVEHSENLSIINFPDTTNQNVNITKKLKVSNNTNGLNSSKIDLGQIIIINETLSIEELIKFHKIAIESKITYFKYKKLPEHIDETINNNEFLIIACPIAKSLIGSDTNNINHLLNKSLLPEKGKTKIENIQKEIATTMVLSCKNFLENYDINFGILDYIFAEGISLDELVDAGMELCVGVEETQEIRDKLKKQLLRSLEDINVIALLMSAIRCEEDFQNKRIREVNIEDDPAYLYTDEVLGIAIANQIAGTKATFNFKRYDELKPGILSELGPMVDDIFAGLVAGSMSKIFEPK</sequence>
<dbReference type="InterPro" id="IPR036681">
    <property type="entry name" value="PgpA-like_sf"/>
</dbReference>
<dbReference type="GO" id="GO:0006629">
    <property type="term" value="P:lipid metabolic process"/>
    <property type="evidence" value="ECO:0007669"/>
    <property type="project" value="InterPro"/>
</dbReference>
<evidence type="ECO:0000313" key="2">
    <source>
        <dbReference type="EMBL" id="KZX09884.1"/>
    </source>
</evidence>
<proteinExistence type="predicted"/>
<dbReference type="Gene3D" id="1.10.3760.10">
    <property type="entry name" value="PgpA-like"/>
    <property type="match status" value="1"/>
</dbReference>
<accession>A0A165YUJ5</accession>
<dbReference type="Pfam" id="PF04608">
    <property type="entry name" value="PgpA"/>
    <property type="match status" value="1"/>
</dbReference>